<evidence type="ECO:0000256" key="5">
    <source>
        <dbReference type="SAM" id="Phobius"/>
    </source>
</evidence>
<protein>
    <submittedName>
        <fullName evidence="6 7">Uncharacterized protein</fullName>
    </submittedName>
</protein>
<dbReference type="KEGG" id="hro:HELRODRAFT_194757"/>
<dbReference type="GO" id="GO:0005765">
    <property type="term" value="C:lysosomal membrane"/>
    <property type="evidence" value="ECO:0000318"/>
    <property type="project" value="GO_Central"/>
</dbReference>
<evidence type="ECO:0000313" key="7">
    <source>
        <dbReference type="EnsemblMetazoa" id="HelroP194757"/>
    </source>
</evidence>
<dbReference type="Proteomes" id="UP000015101">
    <property type="component" value="Unassembled WGS sequence"/>
</dbReference>
<feature type="transmembrane region" description="Helical" evidence="5">
    <location>
        <begin position="26"/>
        <end position="48"/>
    </location>
</feature>
<dbReference type="GeneID" id="20213130"/>
<evidence type="ECO:0000313" key="6">
    <source>
        <dbReference type="EMBL" id="ESN89910.1"/>
    </source>
</evidence>
<dbReference type="OrthoDB" id="10002163at2759"/>
<dbReference type="GO" id="GO:0012505">
    <property type="term" value="C:endomembrane system"/>
    <property type="evidence" value="ECO:0007669"/>
    <property type="project" value="UniProtKB-SubCell"/>
</dbReference>
<dbReference type="AlphaFoldDB" id="T1FWD5"/>
<keyword evidence="2 5" id="KW-0812">Transmembrane</keyword>
<dbReference type="EMBL" id="AMQM01008538">
    <property type="status" value="NOT_ANNOTATED_CDS"/>
    <property type="molecule type" value="Genomic_DNA"/>
</dbReference>
<keyword evidence="4 5" id="KW-0472">Membrane</keyword>
<keyword evidence="3 5" id="KW-1133">Transmembrane helix</keyword>
<evidence type="ECO:0000256" key="2">
    <source>
        <dbReference type="ARBA" id="ARBA00022692"/>
    </source>
</evidence>
<comment type="subcellular location">
    <subcellularLocation>
        <location evidence="1">Endomembrane system</location>
        <topology evidence="1">Multi-pass membrane protein</topology>
    </subcellularLocation>
</comment>
<accession>T1FWD5</accession>
<evidence type="ECO:0000256" key="3">
    <source>
        <dbReference type="ARBA" id="ARBA00022989"/>
    </source>
</evidence>
<dbReference type="InParanoid" id="T1FWD5"/>
<dbReference type="PANTHER" id="PTHR12479">
    <property type="entry name" value="LYSOSOMAL-ASSOCIATED TRANSMEMBRANE PROTEIN"/>
    <property type="match status" value="1"/>
</dbReference>
<proteinExistence type="predicted"/>
<sequence length="157" mass="18451">MRWKFDRDNYEIYKCFMCLHVRTGTLILGLLHSVLYIGVIAFLTCSFFHPEWIQKLSFNNNITSGETNPLLNNNNNYINNNNNKMINMYCIGVVWGCYKYLKYRELFSGSSDRIRNYNANPNANSLDDTEMLLPPKYEDVIRMSLEQTPPPAYHDEN</sequence>
<dbReference type="InterPro" id="IPR051115">
    <property type="entry name" value="LAPTM_transporter"/>
</dbReference>
<reference evidence="6 8" key="2">
    <citation type="journal article" date="2013" name="Nature">
        <title>Insights into bilaterian evolution from three spiralian genomes.</title>
        <authorList>
            <person name="Simakov O."/>
            <person name="Marletaz F."/>
            <person name="Cho S.J."/>
            <person name="Edsinger-Gonzales E."/>
            <person name="Havlak P."/>
            <person name="Hellsten U."/>
            <person name="Kuo D.H."/>
            <person name="Larsson T."/>
            <person name="Lv J."/>
            <person name="Arendt D."/>
            <person name="Savage R."/>
            <person name="Osoegawa K."/>
            <person name="de Jong P."/>
            <person name="Grimwood J."/>
            <person name="Chapman J.A."/>
            <person name="Shapiro H."/>
            <person name="Aerts A."/>
            <person name="Otillar R.P."/>
            <person name="Terry A.Y."/>
            <person name="Boore J.L."/>
            <person name="Grigoriev I.V."/>
            <person name="Lindberg D.R."/>
            <person name="Seaver E.C."/>
            <person name="Weisblat D.A."/>
            <person name="Putnam N.H."/>
            <person name="Rokhsar D.S."/>
        </authorList>
    </citation>
    <scope>NUCLEOTIDE SEQUENCE</scope>
</reference>
<dbReference type="EMBL" id="KB097792">
    <property type="protein sequence ID" value="ESN89910.1"/>
    <property type="molecule type" value="Genomic_DNA"/>
</dbReference>
<evidence type="ECO:0000256" key="1">
    <source>
        <dbReference type="ARBA" id="ARBA00004127"/>
    </source>
</evidence>
<dbReference type="PANTHER" id="PTHR12479:SF10">
    <property type="entry name" value="LYSOSOMAL-ASSOCIATED TRANSMEMBRANE PROTEIN"/>
    <property type="match status" value="1"/>
</dbReference>
<dbReference type="EnsemblMetazoa" id="HelroT194757">
    <property type="protein sequence ID" value="HelroP194757"/>
    <property type="gene ID" value="HelroG194757"/>
</dbReference>
<organism evidence="7 8">
    <name type="scientific">Helobdella robusta</name>
    <name type="common">Californian leech</name>
    <dbReference type="NCBI Taxonomy" id="6412"/>
    <lineage>
        <taxon>Eukaryota</taxon>
        <taxon>Metazoa</taxon>
        <taxon>Spiralia</taxon>
        <taxon>Lophotrochozoa</taxon>
        <taxon>Annelida</taxon>
        <taxon>Clitellata</taxon>
        <taxon>Hirudinea</taxon>
        <taxon>Rhynchobdellida</taxon>
        <taxon>Glossiphoniidae</taxon>
        <taxon>Helobdella</taxon>
    </lineage>
</organism>
<evidence type="ECO:0000256" key="4">
    <source>
        <dbReference type="ARBA" id="ARBA00023136"/>
    </source>
</evidence>
<gene>
    <name evidence="7" type="primary">20213130</name>
    <name evidence="6" type="ORF">HELRODRAFT_194757</name>
</gene>
<keyword evidence="8" id="KW-1185">Reference proteome</keyword>
<reference evidence="8" key="1">
    <citation type="submission" date="2012-12" db="EMBL/GenBank/DDBJ databases">
        <authorList>
            <person name="Hellsten U."/>
            <person name="Grimwood J."/>
            <person name="Chapman J.A."/>
            <person name="Shapiro H."/>
            <person name="Aerts A."/>
            <person name="Otillar R.P."/>
            <person name="Terry A.Y."/>
            <person name="Boore J.L."/>
            <person name="Simakov O."/>
            <person name="Marletaz F."/>
            <person name="Cho S.-J."/>
            <person name="Edsinger-Gonzales E."/>
            <person name="Havlak P."/>
            <person name="Kuo D.-H."/>
            <person name="Larsson T."/>
            <person name="Lv J."/>
            <person name="Arendt D."/>
            <person name="Savage R."/>
            <person name="Osoegawa K."/>
            <person name="de Jong P."/>
            <person name="Lindberg D.R."/>
            <person name="Seaver E.C."/>
            <person name="Weisblat D.A."/>
            <person name="Putnam N.H."/>
            <person name="Grigoriev I.V."/>
            <person name="Rokhsar D.S."/>
        </authorList>
    </citation>
    <scope>NUCLEOTIDE SEQUENCE</scope>
</reference>
<dbReference type="CTD" id="20213130"/>
<evidence type="ECO:0000313" key="8">
    <source>
        <dbReference type="Proteomes" id="UP000015101"/>
    </source>
</evidence>
<dbReference type="RefSeq" id="XP_009031993.1">
    <property type="nucleotide sequence ID" value="XM_009033745.1"/>
</dbReference>
<dbReference type="HOGENOM" id="CLU_1679863_0_0_1"/>
<reference evidence="7" key="3">
    <citation type="submission" date="2015-06" db="UniProtKB">
        <authorList>
            <consortium name="EnsemblMetazoa"/>
        </authorList>
    </citation>
    <scope>IDENTIFICATION</scope>
</reference>
<name>T1FWD5_HELRO</name>